<feature type="compositionally biased region" description="Polar residues" evidence="2">
    <location>
        <begin position="420"/>
        <end position="429"/>
    </location>
</feature>
<protein>
    <submittedName>
        <fullName evidence="3">Lanthionine synthetase C family protein</fullName>
    </submittedName>
</protein>
<reference evidence="4" key="1">
    <citation type="submission" date="2015-09" db="EMBL/GenBank/DDBJ databases">
        <authorList>
            <person name="Graham D.E."/>
            <person name="Mahan K.M."/>
            <person name="Klingeman D.M."/>
            <person name="Fida T."/>
            <person name="Giannone R.J."/>
            <person name="Hettich R.L."/>
            <person name="Parry R.J."/>
            <person name="Spain J.C."/>
        </authorList>
    </citation>
    <scope>NUCLEOTIDE SEQUENCE [LARGE SCALE GENOMIC DNA]</scope>
    <source>
        <strain evidence="4">JCM 4701</strain>
    </source>
</reference>
<dbReference type="AlphaFoldDB" id="A0A2N8PAM1"/>
<gene>
    <name evidence="3" type="ORF">AOB60_28405</name>
</gene>
<dbReference type="RefSeq" id="WP_102925560.1">
    <property type="nucleotide sequence ID" value="NZ_LJSN01000003.1"/>
</dbReference>
<dbReference type="EMBL" id="LJSN01000003">
    <property type="protein sequence ID" value="PNE38071.1"/>
    <property type="molecule type" value="Genomic_DNA"/>
</dbReference>
<comment type="caution">
    <text evidence="3">The sequence shown here is derived from an EMBL/GenBank/DDBJ whole genome shotgun (WGS) entry which is preliminary data.</text>
</comment>
<dbReference type="InterPro" id="IPR007822">
    <property type="entry name" value="LANC-like"/>
</dbReference>
<dbReference type="GO" id="GO:0046872">
    <property type="term" value="F:metal ion binding"/>
    <property type="evidence" value="ECO:0007669"/>
    <property type="project" value="UniProtKB-KW"/>
</dbReference>
<dbReference type="Proteomes" id="UP000236047">
    <property type="component" value="Unassembled WGS sequence"/>
</dbReference>
<feature type="binding site" evidence="1">
    <location>
        <position position="266"/>
    </location>
    <ligand>
        <name>Zn(2+)</name>
        <dbReference type="ChEBI" id="CHEBI:29105"/>
    </ligand>
</feature>
<dbReference type="PRINTS" id="PR01950">
    <property type="entry name" value="LANCSUPER"/>
</dbReference>
<dbReference type="Pfam" id="PF05147">
    <property type="entry name" value="LANC_like"/>
    <property type="match status" value="2"/>
</dbReference>
<dbReference type="SMART" id="SM01260">
    <property type="entry name" value="LANC_like"/>
    <property type="match status" value="1"/>
</dbReference>
<dbReference type="SUPFAM" id="SSF158745">
    <property type="entry name" value="LanC-like"/>
    <property type="match status" value="1"/>
</dbReference>
<keyword evidence="1" id="KW-0862">Zinc</keyword>
<evidence type="ECO:0000256" key="1">
    <source>
        <dbReference type="PIRSR" id="PIRSR607822-1"/>
    </source>
</evidence>
<name>A0A2N8PAM1_STRNR</name>
<feature type="region of interest" description="Disordered" evidence="2">
    <location>
        <begin position="409"/>
        <end position="429"/>
    </location>
</feature>
<keyword evidence="4" id="KW-1185">Reference proteome</keyword>
<accession>A0A2N8PAM1</accession>
<sequence>MTADTTIAEAGEAEVLAADALRWLLRNARETEGNGLAWAATPSDGATDPTFHSGTAGVITALLEAWWHFGDDRYGDAAVRAARSVSAAVDSWESDSLYFGLTGMALALRAVHDELGAPDAAAAAVRALDRVRARFDGTRWGDWFDLMGGNAGIGLGALAMGDTDLAIRAVKPYVRTAERTPTGVHWESERGRSARFHHISHGTLGIVYGLARVGRATGRADLVELAQAGAADVVARNEAGSTAFLVPHSDPQDYPDLTARYSYGWCHGPSGDAQVFRLLRNTFNDPTWQTMADNCWHAVTRSGLPRRLLPGFWDNNGRCCGTAGVLALACDRIAEQGDRPDFARLLVADLLARATRDADGARWSNIEHRTTPSALEPDSSWASGNAGIMRELLRYVRIRRGAEATYAVTWPDQPPPDRATGSSWPSHRT</sequence>
<organism evidence="3 4">
    <name type="scientific">Streptomyces noursei</name>
    <name type="common">Streptomyces albulus</name>
    <dbReference type="NCBI Taxonomy" id="1971"/>
    <lineage>
        <taxon>Bacteria</taxon>
        <taxon>Bacillati</taxon>
        <taxon>Actinomycetota</taxon>
        <taxon>Actinomycetes</taxon>
        <taxon>Kitasatosporales</taxon>
        <taxon>Streptomycetaceae</taxon>
        <taxon>Streptomyces</taxon>
    </lineage>
</organism>
<proteinExistence type="predicted"/>
<evidence type="ECO:0000313" key="4">
    <source>
        <dbReference type="Proteomes" id="UP000236047"/>
    </source>
</evidence>
<evidence type="ECO:0000256" key="2">
    <source>
        <dbReference type="SAM" id="MobiDB-lite"/>
    </source>
</evidence>
<keyword evidence="1" id="KW-0479">Metal-binding</keyword>
<evidence type="ECO:0000313" key="3">
    <source>
        <dbReference type="EMBL" id="PNE38071.1"/>
    </source>
</evidence>
<dbReference type="CDD" id="cd04434">
    <property type="entry name" value="LanC_like"/>
    <property type="match status" value="1"/>
</dbReference>
<dbReference type="GO" id="GO:0031179">
    <property type="term" value="P:peptide modification"/>
    <property type="evidence" value="ECO:0007669"/>
    <property type="project" value="InterPro"/>
</dbReference>
<dbReference type="Gene3D" id="1.50.10.20">
    <property type="match status" value="1"/>
</dbReference>